<dbReference type="SUPFAM" id="SSF63712">
    <property type="entry name" value="Nicotinic receptor ligand binding domain-like"/>
    <property type="match status" value="1"/>
</dbReference>
<name>A0A8J1UTF7_OWEFU</name>
<accession>A0A8J1UTF7</accession>
<dbReference type="GO" id="GO:0016020">
    <property type="term" value="C:membrane"/>
    <property type="evidence" value="ECO:0007669"/>
    <property type="project" value="InterPro"/>
</dbReference>
<protein>
    <submittedName>
        <fullName evidence="1">Uncharacterized protein</fullName>
    </submittedName>
</protein>
<evidence type="ECO:0000313" key="2">
    <source>
        <dbReference type="Proteomes" id="UP000749559"/>
    </source>
</evidence>
<dbReference type="GO" id="GO:0005230">
    <property type="term" value="F:extracellular ligand-gated monoatomic ion channel activity"/>
    <property type="evidence" value="ECO:0007669"/>
    <property type="project" value="InterPro"/>
</dbReference>
<dbReference type="AlphaFoldDB" id="A0A8J1UTF7"/>
<organism evidence="1 2">
    <name type="scientific">Owenia fusiformis</name>
    <name type="common">Polychaete worm</name>
    <dbReference type="NCBI Taxonomy" id="6347"/>
    <lineage>
        <taxon>Eukaryota</taxon>
        <taxon>Metazoa</taxon>
        <taxon>Spiralia</taxon>
        <taxon>Lophotrochozoa</taxon>
        <taxon>Annelida</taxon>
        <taxon>Polychaeta</taxon>
        <taxon>Sedentaria</taxon>
        <taxon>Canalipalpata</taxon>
        <taxon>Sabellida</taxon>
        <taxon>Oweniida</taxon>
        <taxon>Oweniidae</taxon>
        <taxon>Owenia</taxon>
    </lineage>
</organism>
<gene>
    <name evidence="1" type="ORF">OFUS_LOCUS6649</name>
</gene>
<dbReference type="InterPro" id="IPR036734">
    <property type="entry name" value="Neur_chan_lig-bd_sf"/>
</dbReference>
<feature type="non-terminal residue" evidence="1">
    <location>
        <position position="117"/>
    </location>
</feature>
<dbReference type="PANTHER" id="PTHR18945">
    <property type="entry name" value="NEUROTRANSMITTER GATED ION CHANNEL"/>
    <property type="match status" value="1"/>
</dbReference>
<reference evidence="1" key="1">
    <citation type="submission" date="2022-03" db="EMBL/GenBank/DDBJ databases">
        <authorList>
            <person name="Martin C."/>
        </authorList>
    </citation>
    <scope>NUCLEOTIDE SEQUENCE</scope>
</reference>
<dbReference type="Gene3D" id="2.70.170.10">
    <property type="entry name" value="Neurotransmitter-gated ion-channel ligand-binding domain"/>
    <property type="match status" value="1"/>
</dbReference>
<dbReference type="Pfam" id="PF02931">
    <property type="entry name" value="Neur_chan_LBD"/>
    <property type="match status" value="1"/>
</dbReference>
<dbReference type="InterPro" id="IPR006202">
    <property type="entry name" value="Neur_chan_lig-bd"/>
</dbReference>
<sequence>TGLGTTAPRLPNSKNSDESKLHRALLKDYDKLTRPRSDARDTVDVDVSLWLWQIKELDETHEMLKTICFIRCVWTDEFLQWVPEEFSNVTELVVPAEKIWLPDIFLENSANKLIDSS</sequence>
<keyword evidence="2" id="KW-1185">Reference proteome</keyword>
<proteinExistence type="predicted"/>
<dbReference type="InterPro" id="IPR006201">
    <property type="entry name" value="Neur_channel"/>
</dbReference>
<dbReference type="Proteomes" id="UP000749559">
    <property type="component" value="Unassembled WGS sequence"/>
</dbReference>
<dbReference type="EMBL" id="CAIIXF020000003">
    <property type="protein sequence ID" value="CAH1779888.1"/>
    <property type="molecule type" value="Genomic_DNA"/>
</dbReference>
<comment type="caution">
    <text evidence="1">The sequence shown here is derived from an EMBL/GenBank/DDBJ whole genome shotgun (WGS) entry which is preliminary data.</text>
</comment>
<feature type="non-terminal residue" evidence="1">
    <location>
        <position position="1"/>
    </location>
</feature>
<evidence type="ECO:0000313" key="1">
    <source>
        <dbReference type="EMBL" id="CAH1779888.1"/>
    </source>
</evidence>
<dbReference type="GO" id="GO:0004888">
    <property type="term" value="F:transmembrane signaling receptor activity"/>
    <property type="evidence" value="ECO:0007669"/>
    <property type="project" value="InterPro"/>
</dbReference>
<dbReference type="OrthoDB" id="5975154at2759"/>